<dbReference type="EMBL" id="CP029701">
    <property type="protein sequence ID" value="QHV63786.1"/>
    <property type="molecule type" value="Genomic_DNA"/>
</dbReference>
<proteinExistence type="predicted"/>
<reference evidence="1" key="1">
    <citation type="submission" date="2018-05" db="EMBL/GenBank/DDBJ databases">
        <title>Complete genome sequnece of Akkermansia muciniphila EB-AMDK-40.</title>
        <authorList>
            <person name="Nam Y.-D."/>
            <person name="Chung W.-H."/>
            <person name="Park Y.S."/>
            <person name="Kang J."/>
        </authorList>
    </citation>
    <scope>NUCLEOTIDE SEQUENCE</scope>
    <source>
        <strain evidence="1">EB-AMDK-40</strain>
    </source>
</reference>
<dbReference type="Proteomes" id="UP000642553">
    <property type="component" value="Chromosome"/>
</dbReference>
<sequence length="127" mass="15153">MILAQPIHADANLLSMPSSNNKMVLVEINREEVSHIYSYRRLVEWCEMERSFNLTSQLWELSFVRSCGEEFVEAYNRNTMPPHLLWMMLNQPLCLNYLWTVMRNQLPVIQREWRYLSAFPEWPGSKG</sequence>
<evidence type="ECO:0000313" key="1">
    <source>
        <dbReference type="EMBL" id="QHV63786.1"/>
    </source>
</evidence>
<protein>
    <submittedName>
        <fullName evidence="1">Uncharacterized protein</fullName>
    </submittedName>
</protein>
<dbReference type="AlphaFoldDB" id="A0AAE6TD19"/>
<accession>A0AAE6TD19</accession>
<gene>
    <name evidence="1" type="ORF">DMI76_10595</name>
</gene>
<organism evidence="1 2">
    <name type="scientific">Akkermansia massiliensis</name>
    <dbReference type="NCBI Taxonomy" id="2927224"/>
    <lineage>
        <taxon>Bacteria</taxon>
        <taxon>Pseudomonadati</taxon>
        <taxon>Verrucomicrobiota</taxon>
        <taxon>Verrucomicrobiia</taxon>
        <taxon>Verrucomicrobiales</taxon>
        <taxon>Akkermansiaceae</taxon>
        <taxon>Akkermansia</taxon>
    </lineage>
</organism>
<name>A0AAE6TD19_9BACT</name>
<evidence type="ECO:0000313" key="2">
    <source>
        <dbReference type="Proteomes" id="UP000642553"/>
    </source>
</evidence>